<evidence type="ECO:0000256" key="1">
    <source>
        <dbReference type="ARBA" id="ARBA00001967"/>
    </source>
</evidence>
<dbReference type="Gene3D" id="3.40.50.10880">
    <property type="entry name" value="Uncharacterised protein PF01937, DUF89, domain 3"/>
    <property type="match status" value="1"/>
</dbReference>
<dbReference type="Proteomes" id="UP001152795">
    <property type="component" value="Unassembled WGS sequence"/>
</dbReference>
<accession>A0A6S7GKN1</accession>
<dbReference type="GO" id="GO:0016301">
    <property type="term" value="F:kinase activity"/>
    <property type="evidence" value="ECO:0007669"/>
    <property type="project" value="UniProtKB-KW"/>
</dbReference>
<dbReference type="SUPFAM" id="SSF111321">
    <property type="entry name" value="AF1104-like"/>
    <property type="match status" value="1"/>
</dbReference>
<proteinExistence type="predicted"/>
<keyword evidence="4" id="KW-0808">Transferase</keyword>
<keyword evidence="5" id="KW-1185">Reference proteome</keyword>
<reference evidence="4" key="1">
    <citation type="submission" date="2020-04" db="EMBL/GenBank/DDBJ databases">
        <authorList>
            <person name="Alioto T."/>
            <person name="Alioto T."/>
            <person name="Gomez Garrido J."/>
        </authorList>
    </citation>
    <scope>NUCLEOTIDE SEQUENCE</scope>
    <source>
        <strain evidence="4">A484AB</strain>
    </source>
</reference>
<dbReference type="EMBL" id="CACRXK020002373">
    <property type="protein sequence ID" value="CAB3994014.1"/>
    <property type="molecule type" value="Genomic_DNA"/>
</dbReference>
<gene>
    <name evidence="4" type="ORF">PACLA_8A030515</name>
</gene>
<evidence type="ECO:0000259" key="3">
    <source>
        <dbReference type="Pfam" id="PF01937"/>
    </source>
</evidence>
<evidence type="ECO:0000256" key="2">
    <source>
        <dbReference type="ARBA" id="ARBA00022596"/>
    </source>
</evidence>
<feature type="domain" description="Damage-control phosphatase ARMT1-like metal-binding" evidence="3">
    <location>
        <begin position="2"/>
        <end position="123"/>
    </location>
</feature>
<protein>
    <submittedName>
        <fullName evidence="4">Pantothenate kinase 4-like</fullName>
    </submittedName>
</protein>
<comment type="cofactor">
    <cofactor evidence="1">
        <name>Ni(2+)</name>
        <dbReference type="ChEBI" id="CHEBI:49786"/>
    </cofactor>
</comment>
<dbReference type="Pfam" id="PF01937">
    <property type="entry name" value="ARMT1-like_dom"/>
    <property type="match status" value="1"/>
</dbReference>
<dbReference type="AlphaFoldDB" id="A0A6S7GKN1"/>
<dbReference type="OrthoDB" id="6018540at2759"/>
<comment type="caution">
    <text evidence="4">The sequence shown here is derived from an EMBL/GenBank/DDBJ whole genome shotgun (WGS) entry which is preliminary data.</text>
</comment>
<keyword evidence="4" id="KW-0418">Kinase</keyword>
<keyword evidence="2" id="KW-0533">Nickel</keyword>
<evidence type="ECO:0000313" key="4">
    <source>
        <dbReference type="EMBL" id="CAB3994014.1"/>
    </source>
</evidence>
<organism evidence="4 5">
    <name type="scientific">Paramuricea clavata</name>
    <name type="common">Red gorgonian</name>
    <name type="synonym">Violescent sea-whip</name>
    <dbReference type="NCBI Taxonomy" id="317549"/>
    <lineage>
        <taxon>Eukaryota</taxon>
        <taxon>Metazoa</taxon>
        <taxon>Cnidaria</taxon>
        <taxon>Anthozoa</taxon>
        <taxon>Octocorallia</taxon>
        <taxon>Malacalcyonacea</taxon>
        <taxon>Plexauridae</taxon>
        <taxon>Paramuricea</taxon>
    </lineage>
</organism>
<sequence>MLVRFLQQQVILAANSRPALNDVTYSELQIITEKVAAICPVIKQAVEEKRLVIMESGTFSPCLDLRRVDADLVKKCADADLVILEGMGRTIHTNYDALFICESLKMAVIKNKWLAKRLNGEMYSVVFRYKPGVNSPARQ</sequence>
<name>A0A6S7GKN1_PARCT</name>
<dbReference type="InterPro" id="IPR002791">
    <property type="entry name" value="ARMT1-like_metal-bd"/>
</dbReference>
<evidence type="ECO:0000313" key="5">
    <source>
        <dbReference type="Proteomes" id="UP001152795"/>
    </source>
</evidence>
<dbReference type="InterPro" id="IPR036075">
    <property type="entry name" value="ARMT-1-like_metal-bd_sf"/>
</dbReference>